<dbReference type="InterPro" id="IPR053137">
    <property type="entry name" value="NLR-like"/>
</dbReference>
<dbReference type="RefSeq" id="XP_046071231.1">
    <property type="nucleotide sequence ID" value="XM_046220529.1"/>
</dbReference>
<organism evidence="2 3">
    <name type="scientific">Talaromyces proteolyticus</name>
    <dbReference type="NCBI Taxonomy" id="1131652"/>
    <lineage>
        <taxon>Eukaryota</taxon>
        <taxon>Fungi</taxon>
        <taxon>Dikarya</taxon>
        <taxon>Ascomycota</taxon>
        <taxon>Pezizomycotina</taxon>
        <taxon>Eurotiomycetes</taxon>
        <taxon>Eurotiomycetidae</taxon>
        <taxon>Eurotiales</taxon>
        <taxon>Trichocomaceae</taxon>
        <taxon>Talaromyces</taxon>
        <taxon>Talaromyces sect. Bacilispori</taxon>
    </lineage>
</organism>
<dbReference type="SUPFAM" id="SSF48452">
    <property type="entry name" value="TPR-like"/>
    <property type="match status" value="1"/>
</dbReference>
<sequence length="138" mass="15745">MYQRALEGKKKTWSPDYTSTLNTVNNLDILYKNQGKLADAEKMYQRALEGYENALGPDNILSYVPALNTTYNYGMLFEDQGRLGDAKFMYTRALRGYKLVFGTNYRGYQAAQELLRNLETSEDSRSTSPTAATYLTDM</sequence>
<dbReference type="Gene3D" id="1.25.40.10">
    <property type="entry name" value="Tetratricopeptide repeat domain"/>
    <property type="match status" value="1"/>
</dbReference>
<keyword evidence="3" id="KW-1185">Reference proteome</keyword>
<dbReference type="AlphaFoldDB" id="A0AAD4PZW3"/>
<proteinExistence type="predicted"/>
<dbReference type="Pfam" id="PF13424">
    <property type="entry name" value="TPR_12"/>
    <property type="match status" value="1"/>
</dbReference>
<dbReference type="Proteomes" id="UP001201262">
    <property type="component" value="Unassembled WGS sequence"/>
</dbReference>
<feature type="compositionally biased region" description="Polar residues" evidence="1">
    <location>
        <begin position="126"/>
        <end position="138"/>
    </location>
</feature>
<comment type="caution">
    <text evidence="2">The sequence shown here is derived from an EMBL/GenBank/DDBJ whole genome shotgun (WGS) entry which is preliminary data.</text>
</comment>
<protein>
    <recommendedName>
        <fullName evidence="4">Tetratricopeptide repeat protein</fullName>
    </recommendedName>
</protein>
<evidence type="ECO:0008006" key="4">
    <source>
        <dbReference type="Google" id="ProtNLM"/>
    </source>
</evidence>
<evidence type="ECO:0000256" key="1">
    <source>
        <dbReference type="SAM" id="MobiDB-lite"/>
    </source>
</evidence>
<gene>
    <name evidence="2" type="ORF">BGW36DRAFT_428309</name>
</gene>
<feature type="region of interest" description="Disordered" evidence="1">
    <location>
        <begin position="119"/>
        <end position="138"/>
    </location>
</feature>
<dbReference type="GeneID" id="70250816"/>
<name>A0AAD4PZW3_9EURO</name>
<dbReference type="EMBL" id="JAJTJA010000007">
    <property type="protein sequence ID" value="KAH8696293.1"/>
    <property type="molecule type" value="Genomic_DNA"/>
</dbReference>
<dbReference type="PANTHER" id="PTHR46082:SF6">
    <property type="entry name" value="AAA+ ATPASE DOMAIN-CONTAINING PROTEIN-RELATED"/>
    <property type="match status" value="1"/>
</dbReference>
<reference evidence="2" key="1">
    <citation type="submission" date="2021-12" db="EMBL/GenBank/DDBJ databases">
        <title>Convergent genome expansion in fungi linked to evolution of root-endophyte symbiosis.</title>
        <authorList>
            <consortium name="DOE Joint Genome Institute"/>
            <person name="Ke Y.-H."/>
            <person name="Bonito G."/>
            <person name="Liao H.-L."/>
            <person name="Looney B."/>
            <person name="Rojas-Flechas A."/>
            <person name="Nash J."/>
            <person name="Hameed K."/>
            <person name="Schadt C."/>
            <person name="Martin F."/>
            <person name="Crous P.W."/>
            <person name="Miettinen O."/>
            <person name="Magnuson J.K."/>
            <person name="Labbe J."/>
            <person name="Jacobson D."/>
            <person name="Doktycz M.J."/>
            <person name="Veneault-Fourrey C."/>
            <person name="Kuo A."/>
            <person name="Mondo S."/>
            <person name="Calhoun S."/>
            <person name="Riley R."/>
            <person name="Ohm R."/>
            <person name="LaButti K."/>
            <person name="Andreopoulos B."/>
            <person name="Pangilinan J."/>
            <person name="Nolan M."/>
            <person name="Tritt A."/>
            <person name="Clum A."/>
            <person name="Lipzen A."/>
            <person name="Daum C."/>
            <person name="Barry K."/>
            <person name="Grigoriev I.V."/>
            <person name="Vilgalys R."/>
        </authorList>
    </citation>
    <scope>NUCLEOTIDE SEQUENCE</scope>
    <source>
        <strain evidence="2">PMI_201</strain>
    </source>
</reference>
<dbReference type="PANTHER" id="PTHR46082">
    <property type="entry name" value="ATP/GTP-BINDING PROTEIN-RELATED"/>
    <property type="match status" value="1"/>
</dbReference>
<dbReference type="InterPro" id="IPR011990">
    <property type="entry name" value="TPR-like_helical_dom_sf"/>
</dbReference>
<evidence type="ECO:0000313" key="2">
    <source>
        <dbReference type="EMBL" id="KAH8696293.1"/>
    </source>
</evidence>
<evidence type="ECO:0000313" key="3">
    <source>
        <dbReference type="Proteomes" id="UP001201262"/>
    </source>
</evidence>
<accession>A0AAD4PZW3</accession>